<dbReference type="AlphaFoldDB" id="B3RC38"/>
<keyword evidence="2" id="KW-1185">Reference proteome</keyword>
<protein>
    <submittedName>
        <fullName evidence="1">Uncharacterized protein</fullName>
    </submittedName>
</protein>
<gene>
    <name evidence="1" type="ordered locus">RALTA_B1881</name>
</gene>
<dbReference type="Proteomes" id="UP000001692">
    <property type="component" value="Chromosome 2"/>
</dbReference>
<name>B3RC38_CUPTR</name>
<organism evidence="1 2">
    <name type="scientific">Cupriavidus taiwanensis (strain DSM 17343 / BCRC 17206 / CCUG 44338 / CIP 107171 / LMG 19424 / R1)</name>
    <name type="common">Ralstonia taiwanensis (strain LMG 19424)</name>
    <dbReference type="NCBI Taxonomy" id="977880"/>
    <lineage>
        <taxon>Bacteria</taxon>
        <taxon>Pseudomonadati</taxon>
        <taxon>Pseudomonadota</taxon>
        <taxon>Betaproteobacteria</taxon>
        <taxon>Burkholderiales</taxon>
        <taxon>Burkholderiaceae</taxon>
        <taxon>Cupriavidus</taxon>
    </lineage>
</organism>
<dbReference type="EMBL" id="CU633750">
    <property type="protein sequence ID" value="CAQ72463.1"/>
    <property type="molecule type" value="Genomic_DNA"/>
</dbReference>
<evidence type="ECO:0000313" key="2">
    <source>
        <dbReference type="Proteomes" id="UP000001692"/>
    </source>
</evidence>
<dbReference type="HOGENOM" id="CLU_2896540_0_0_4"/>
<accession>B3RC38</accession>
<reference evidence="1 2" key="1">
    <citation type="journal article" date="2008" name="Genome Res.">
        <title>Genome sequence of the beta-rhizobium Cupriavidus taiwanensis and comparative genomics of rhizobia.</title>
        <authorList>
            <person name="Amadou C."/>
            <person name="Pascal G."/>
            <person name="Mangenot S."/>
            <person name="Glew M."/>
            <person name="Bontemps C."/>
            <person name="Capela D."/>
            <person name="Carrere S."/>
            <person name="Cruveiller S."/>
            <person name="Dossat C."/>
            <person name="Lajus A."/>
            <person name="Marchetti M."/>
            <person name="Poinsot V."/>
            <person name="Rouy Z."/>
            <person name="Servin B."/>
            <person name="Saad M."/>
            <person name="Schenowitz C."/>
            <person name="Barbe V."/>
            <person name="Batut J."/>
            <person name="Medigue C."/>
            <person name="Masson-Boivin C."/>
        </authorList>
    </citation>
    <scope>NUCLEOTIDE SEQUENCE [LARGE SCALE GENOMIC DNA]</scope>
    <source>
        <strain evidence="2">DSM 17343 / BCRC 17206 / CCUG 44338 / CIP 107171 / LMG 19424 / R1</strain>
    </source>
</reference>
<sequence length="62" mass="6839">MLKKKLRSRLAVENRGARTAMIVLEARLGSPGFASSLRRLTSPPRVSLLGVHWLALGSDRQI</sequence>
<evidence type="ECO:0000313" key="1">
    <source>
        <dbReference type="EMBL" id="CAQ72463.1"/>
    </source>
</evidence>
<proteinExistence type="predicted"/>
<dbReference type="KEGG" id="cti:RALTA_B1881"/>